<dbReference type="HOGENOM" id="CLU_2787791_0_0_11"/>
<evidence type="ECO:0000256" key="1">
    <source>
        <dbReference type="SAM" id="MobiDB-lite"/>
    </source>
</evidence>
<dbReference type="Proteomes" id="UP000000657">
    <property type="component" value="Chromosome"/>
</dbReference>
<accession>Q0RRH4</accession>
<evidence type="ECO:0000313" key="2">
    <source>
        <dbReference type="EMBL" id="CAJ59845.1"/>
    </source>
</evidence>
<name>Q0RRH4_FRAAA</name>
<gene>
    <name evidence="2" type="ordered locus">FRAAL1183</name>
</gene>
<evidence type="ECO:0000313" key="3">
    <source>
        <dbReference type="Proteomes" id="UP000000657"/>
    </source>
</evidence>
<feature type="region of interest" description="Disordered" evidence="1">
    <location>
        <begin position="1"/>
        <end position="27"/>
    </location>
</feature>
<proteinExistence type="predicted"/>
<dbReference type="EMBL" id="CT573213">
    <property type="protein sequence ID" value="CAJ59845.1"/>
    <property type="molecule type" value="Genomic_DNA"/>
</dbReference>
<sequence>MLELSCIGPPDRLAADRGPGQPGPQPALGTVDASVIACAERLGVDEVATVDRRHFTVVKASRTLILLS</sequence>
<reference evidence="2 3" key="1">
    <citation type="journal article" date="2007" name="Genome Res.">
        <title>Genome characteristics of facultatively symbiotic Frankia sp. strains reflect host range and host plant biogeography.</title>
        <authorList>
            <person name="Normand P."/>
            <person name="Lapierre P."/>
            <person name="Tisa L.S."/>
            <person name="Gogarten J.P."/>
            <person name="Alloisio N."/>
            <person name="Bagnarol E."/>
            <person name="Bassi C.A."/>
            <person name="Berry A.M."/>
            <person name="Bickhart D.M."/>
            <person name="Choisne N."/>
            <person name="Couloux A."/>
            <person name="Cournoyer B."/>
            <person name="Cruveiller S."/>
            <person name="Daubin V."/>
            <person name="Demange N."/>
            <person name="Francino M.P."/>
            <person name="Goltsman E."/>
            <person name="Huang Y."/>
            <person name="Kopp O.R."/>
            <person name="Labarre L."/>
            <person name="Lapidus A."/>
            <person name="Lavire C."/>
            <person name="Marechal J."/>
            <person name="Martinez M."/>
            <person name="Mastronunzio J.E."/>
            <person name="Mullin B.C."/>
            <person name="Niemann J."/>
            <person name="Pujic P."/>
            <person name="Rawnsley T."/>
            <person name="Rouy Z."/>
            <person name="Schenowitz C."/>
            <person name="Sellstedt A."/>
            <person name="Tavares F."/>
            <person name="Tomkins J.P."/>
            <person name="Vallenet D."/>
            <person name="Valverde C."/>
            <person name="Wall L.G."/>
            <person name="Wang Y."/>
            <person name="Medigue C."/>
            <person name="Benson D.R."/>
        </authorList>
    </citation>
    <scope>NUCLEOTIDE SEQUENCE [LARGE SCALE GENOMIC DNA]</scope>
    <source>
        <strain evidence="3">DSM 45986 / CECT 9034 / ACN14a</strain>
    </source>
</reference>
<organism evidence="2 3">
    <name type="scientific">Frankia alni (strain DSM 45986 / CECT 9034 / ACN14a)</name>
    <dbReference type="NCBI Taxonomy" id="326424"/>
    <lineage>
        <taxon>Bacteria</taxon>
        <taxon>Bacillati</taxon>
        <taxon>Actinomycetota</taxon>
        <taxon>Actinomycetes</taxon>
        <taxon>Frankiales</taxon>
        <taxon>Frankiaceae</taxon>
        <taxon>Frankia</taxon>
    </lineage>
</organism>
<evidence type="ECO:0008006" key="4">
    <source>
        <dbReference type="Google" id="ProtNLM"/>
    </source>
</evidence>
<keyword evidence="3" id="KW-1185">Reference proteome</keyword>
<protein>
    <recommendedName>
        <fullName evidence="4">PIN domain-containing protein</fullName>
    </recommendedName>
</protein>
<dbReference type="AlphaFoldDB" id="Q0RRH4"/>
<dbReference type="KEGG" id="fal:FRAAL1183"/>